<gene>
    <name evidence="9" type="ORF">GB993_01510</name>
</gene>
<evidence type="ECO:0000259" key="8">
    <source>
        <dbReference type="PROSITE" id="PS50847"/>
    </source>
</evidence>
<dbReference type="SUPFAM" id="SSF49401">
    <property type="entry name" value="Bacterial adhesins"/>
    <property type="match status" value="5"/>
</dbReference>
<dbReference type="InterPro" id="IPR008456">
    <property type="entry name" value="Collagen-bd_dom"/>
</dbReference>
<feature type="compositionally biased region" description="Low complexity" evidence="6">
    <location>
        <begin position="48"/>
        <end position="57"/>
    </location>
</feature>
<dbReference type="Proteomes" id="UP000449209">
    <property type="component" value="Unassembled WGS sequence"/>
</dbReference>
<dbReference type="Pfam" id="PF17802">
    <property type="entry name" value="SpaA"/>
    <property type="match status" value="15"/>
</dbReference>
<proteinExistence type="inferred from homology"/>
<evidence type="ECO:0000256" key="6">
    <source>
        <dbReference type="SAM" id="MobiDB-lite"/>
    </source>
</evidence>
<reference evidence="9 10" key="1">
    <citation type="journal article" date="2019" name="Appl. Environ. Microbiol.">
        <title>Genetic determinants of hydroxycinnamic acid metabolism in heterofermentative lactobacilli.</title>
        <authorList>
            <person name="Gaur G."/>
            <person name="Oh J.H."/>
            <person name="Filannino P."/>
            <person name="Gobbetti M."/>
            <person name="van Pijkeren J.P."/>
            <person name="Ganzle M.G."/>
        </authorList>
    </citation>
    <scope>NUCLEOTIDE SEQUENCE [LARGE SCALE GENOMIC DNA]</scope>
    <source>
        <strain evidence="9 10">C5</strain>
    </source>
</reference>
<dbReference type="SUPFAM" id="SSF117074">
    <property type="entry name" value="Hypothetical protein PA1324"/>
    <property type="match status" value="1"/>
</dbReference>
<feature type="compositionally biased region" description="Polar residues" evidence="6">
    <location>
        <begin position="246"/>
        <end position="256"/>
    </location>
</feature>
<evidence type="ECO:0000256" key="3">
    <source>
        <dbReference type="ARBA" id="ARBA00022525"/>
    </source>
</evidence>
<dbReference type="Gene3D" id="2.60.40.10">
    <property type="entry name" value="Immunoglobulins"/>
    <property type="match status" value="16"/>
</dbReference>
<dbReference type="GO" id="GO:0005518">
    <property type="term" value="F:collagen binding"/>
    <property type="evidence" value="ECO:0007669"/>
    <property type="project" value="InterPro"/>
</dbReference>
<dbReference type="PANTHER" id="PTHR36108">
    <property type="entry name" value="COLOSSIN-B-RELATED"/>
    <property type="match status" value="1"/>
</dbReference>
<accession>A0A6N9I1E1</accession>
<keyword evidence="7" id="KW-1133">Transmembrane helix</keyword>
<feature type="compositionally biased region" description="Low complexity" evidence="6">
    <location>
        <begin position="90"/>
        <end position="183"/>
    </location>
</feature>
<comment type="caution">
    <text evidence="9">The sequence shown here is derived from an EMBL/GenBank/DDBJ whole genome shotgun (WGS) entry which is preliminary data.</text>
</comment>
<evidence type="ECO:0000256" key="5">
    <source>
        <dbReference type="ARBA" id="ARBA00023088"/>
    </source>
</evidence>
<feature type="domain" description="Gram-positive cocci surface proteins LPxTG" evidence="8">
    <location>
        <begin position="3168"/>
        <end position="3202"/>
    </location>
</feature>
<dbReference type="EMBL" id="WEZQ01000001">
    <property type="protein sequence ID" value="MYV16206.1"/>
    <property type="molecule type" value="Genomic_DNA"/>
</dbReference>
<keyword evidence="2" id="KW-0134">Cell wall</keyword>
<feature type="region of interest" description="Disordered" evidence="6">
    <location>
        <begin position="48"/>
        <end position="266"/>
    </location>
</feature>
<evidence type="ECO:0000313" key="10">
    <source>
        <dbReference type="Proteomes" id="UP000449209"/>
    </source>
</evidence>
<dbReference type="InterPro" id="IPR019931">
    <property type="entry name" value="LPXTG_anchor"/>
</dbReference>
<dbReference type="PROSITE" id="PS50847">
    <property type="entry name" value="GRAM_POS_ANCHORING"/>
    <property type="match status" value="1"/>
</dbReference>
<evidence type="ECO:0000313" key="9">
    <source>
        <dbReference type="EMBL" id="MYV16206.1"/>
    </source>
</evidence>
<feature type="compositionally biased region" description="Low complexity" evidence="6">
    <location>
        <begin position="3036"/>
        <end position="3050"/>
    </location>
</feature>
<dbReference type="Gene3D" id="2.60.40.740">
    <property type="match status" value="5"/>
</dbReference>
<dbReference type="InterPro" id="IPR013783">
    <property type="entry name" value="Ig-like_fold"/>
</dbReference>
<feature type="compositionally biased region" description="Polar residues" evidence="6">
    <location>
        <begin position="58"/>
        <end position="89"/>
    </location>
</feature>
<dbReference type="PANTHER" id="PTHR36108:SF13">
    <property type="entry name" value="COLOSSIN-B-RELATED"/>
    <property type="match status" value="1"/>
</dbReference>
<comment type="similarity">
    <text evidence="1">Belongs to the serine-aspartate repeat-containing protein (SDr) family.</text>
</comment>
<protein>
    <submittedName>
        <fullName evidence="9">LPXTG cell wall anchor domain-containing protein</fullName>
    </submittedName>
</protein>
<dbReference type="InterPro" id="IPR041033">
    <property type="entry name" value="SpaA_PFL_dom_1"/>
</dbReference>
<evidence type="ECO:0000256" key="2">
    <source>
        <dbReference type="ARBA" id="ARBA00022512"/>
    </source>
</evidence>
<feature type="transmembrane region" description="Helical" evidence="7">
    <location>
        <begin position="3178"/>
        <end position="3197"/>
    </location>
</feature>
<keyword evidence="7" id="KW-0472">Membrane</keyword>
<feature type="region of interest" description="Disordered" evidence="6">
    <location>
        <begin position="3018"/>
        <end position="3050"/>
    </location>
</feature>
<evidence type="ECO:0000256" key="7">
    <source>
        <dbReference type="SAM" id="Phobius"/>
    </source>
</evidence>
<sequence length="3202" mass="347437">MLNDLTITRGGNIILRKRLYALAGAVIASAFFSVTTVKTISAEADTTPAVAATSSTVGSQPSASSSGATTNDKQNTNGTANAQSSSAVDTSTKASESSESSSFTASTPTSTSPSQVSSSSATSSSNAASNTDSSKVANTASSSVDSDQTQTTPRTDSSNASSTAPAATSTSASTSANTNPDAAGSESGGVSPGNTGEQNSSSSKTQSDATSDQTDSNSKGNTATAAVTQPREKYDHGDNKSADDPTANSNAINDSNTDTEHGTHDFGTYLLDEDGVDGSKASQNDKAAKLNIKFGLTFSNGKSTSTVNSGKVTINSDVHGTMTFLIPNEIWKYLVTGDTFTYQLPNGYKIVDAQSGDIKNDNAPDGSTTYGRYTIGTDGKISLTFYNPHVTGEAGDNPIQYLKGQMTFDALFNKDVIEKPGQPGDSLTLPGKNDTDKITIHPAVKQSISKSGQLDKHLDPDKVTWSVYMNRDMQTLTNAQIIETFDSQVTYNQASPVKIYSVQEDLNGHIVRDVNGQDVLGKQLIEGTDYTVDEKGNVKFLHPINSVYKLVYVTDINKPKDSKGNIRTATLNLTNNVDQTAKEQGTTKIHASTTLNAHYEGLFYKIGPKTLDAEHHIYSWTVGFNHGQDTLTGDKLTYTDVVVKPQTFVPGSLAIVLMTYHQNAKNADDMYTPSNTYLVPGTDYTLTTSTDDSGFVVTFLGKNFHSPVNLVYKTQIDQHQKVISTEDKAVEIINKAEVKGYDTQQPEPQPAESFDLVKNHTDIDVGFKTIRWNIDINKSNYQLNNYVLTDNADNGGLSLPFTSIQDALNSNNANAKPAIVLKDTTTGDVLLEGRDYKLTTLVTTKHDAVKGDIKYANFTVEFLGKYTQTSDQFNINYYTLYDVAHVTTPVPDKQNTFANTVDATWKDVNKNDIHDHATTDYQAKDEEAYQGKKGGAYDPITKEIHWNIVSNYDTENYDHYYLMDPIQGNQQLLPNSITITQGSIGGNGQFNPGIKNPPYAQLKIYHGKYDPTTGLFHVDSIMDKATGKFNSTTSVSDLDFTKYLNYNNAGPGYYNYSLLNATEVMYIDFGTAENPLPKLTDANNDNRTQMAFQIEYQTSVDGIQVTNKYNNDAFTHYSDTPGGRLTVHADVETYVGNAYISKQGQAPVDIKKDNRATWTIDINRSQSTINNAVFSDTPSENQRIDPNTIHIYETILKTVTTSTEGGSQGKYNVYDNSVGDVTKANNGTVRQTILNPDLTKELKGVQIFKDFDTLSDQDKQDLISKGYAYTFEIQHDLGSGQETLKINFLKTIGRAYVLQYQSRLYFNYANTKDGKTNFTNNANLNGQNVTPGNPGDTDADSFNVTKSQASAIGYFYDLHLTKEVTGGKLLEGIIFNLYEKDTMGNLNLIRTATTDKNGLVVFKNIPGYHLDKSAIQYYIQEMNPSKNYITPVDLDGSWMKFEDPDGTKNLVNHPDVSHTMRNISVDMLDGDVTNQIQTGTIWNHLGSATLTKTDDQGNALEGAHFNFQVSNDGKTWTDYTDSSNRNYRDLITDAKGTITVDGLLPNYYRFKETQAPDGYILNKTDPQSKEIIIPKSDGDNSFADEQKITVFDTQSNSKGTVLFYKIGSKGSQNNAPIAGAEFKLYYLDSKGNSVYVGDENGDVISDVDGLVRFTNLNAGWHYCVREVYSPNGYYNPDKNHDIYQFTVSGESNNGRFDLIEPNVINYTDHVVLTKVGNDNSKVVGATFILKDASGKVIKTLTTDANGKQTSNDVWTTDGNGQIVIDNLTAGDYTLQEVAAPAGYILNSTIQKFTISAKLDSTFYFTLTDYRGQIQITKVDGDNTSKKLSGVVYTLTGNGSTQTATTDANGIATFKNLSSGDYTVVETHSLNGYIRDTKVYKFTISADVTSDDKSLYDLSATYKNYQNTVTFTKFLNSSIGAKGAGAVYELNGAGESKQFTTDANGLITFTGLKTGSYTLTELTAPMGYATNNTPLTFTVDADGNISVASLSQIEYQGHAQLTKAGANGPLQGVKFDLLDADQKTVEQANLITDANGVITTKDLKPGTYYFVEKQTLSGYILDTTPIKVAIEDRKGQNDAWLDDSAKATLTNVQNKLVFTKHNAKNDLLDGAVYELTNNTTKAVTKYTTVHGQITMNGLAAGNYTMSEFTAPFGYATNDTPLTFTVDDNGHISVTSLSQTDYQGHAQLTKTGANGPLQGVTFDLLDADEKTVEQANLITDANGVITTKDLKPGTYYFVERKTSSGYILDARPQKVVVDDRQGQTAAWLDDSAKAILTNVQNQLIFTKYNVKHELLDGAVYELTNNTTKEARQYTTLNGQFTMIGLAVGNYTLAEITAPTGYATNGISMTFAVNEDGQVSVASLSQIDYQGHAQLTKIGANGPLQGVTFDLLDADQKTVEQANLITDANGVITTKDLKPGTYYFVEKQTLSGYILDTMPIKVVIDDRKGQNATWLDESAKATLANVQNKLVFTKYGTHVGNVLDGAEYTLVNSTTGDKPAFTLVNGEVSLSGLAAGTYTITEITAPKGYMLNPDVISFTVDEKGLINGKSELSLNQIDYQGYAFMKKVSADTKVPLAGAIFSVYNSEGKIVQTITTGTDGLVKTKFLPVGDYYFREMKAPDGYILNSNLVHFSINKSNHDVALDEGTFVNWLGAVKMTKYGQPDVTNIGTRVMLPGTKFALYYVVDDGSEELYGIDPNNEHNIHYFKAGEDTKGWTTVFTTNVNGQIFLQGLKPGNYYFKEVAHADGYILRDDTPDLKPELSKGLGSANFVDKPQGLEFSRVDGTSAVVDKNGHVTSAPDDRDFSSRLYFVILPASNVESVTFAGDQTNYQGLMTFTKTNSKGDKLAGAVYQLLDSDKKAVEVTMDGKQVSQLTTDANGNFTITGLAPGTYYLKEITAPDGYLINDNVDETRFVIADTTRGGQSNVTASQIDYQGSIKLTKVAAEDGHVLANATFELLDADKNVIKTGLTTDANGTLTVTDLKPGTYYFKETVAPTGYQLSTELLKVVVLDHATDEPVAVSTKFQDAQVPPVTPPTTPNIPNIPTTPTTPNVPNIPNTPTTPNVPNIPNVPTTPGQPNIPNVPTTPEVPNVPTTPTVPNVPVMPNVPNKPMTPTMPNQPARPAKPETPIVSAENGSYEAAAVTPVASQKLVANGRPAGQPAKQEGHGVTGLPETGEKSASLLAMLGLVLLSVIAGFAYYVRKQEA</sequence>
<dbReference type="NCBIfam" id="TIGR01167">
    <property type="entry name" value="LPXTG_anchor"/>
    <property type="match status" value="1"/>
</dbReference>
<dbReference type="Pfam" id="PF05737">
    <property type="entry name" value="Collagen_bind"/>
    <property type="match status" value="3"/>
</dbReference>
<organism evidence="9 10">
    <name type="scientific">Furfurilactobacillus milii</name>
    <dbReference type="NCBI Taxonomy" id="2888272"/>
    <lineage>
        <taxon>Bacteria</taxon>
        <taxon>Bacillati</taxon>
        <taxon>Bacillota</taxon>
        <taxon>Bacilli</taxon>
        <taxon>Lactobacillales</taxon>
        <taxon>Lactobacillaceae</taxon>
        <taxon>Furfurilactobacillus</taxon>
    </lineage>
</organism>
<evidence type="ECO:0000256" key="4">
    <source>
        <dbReference type="ARBA" id="ARBA00022729"/>
    </source>
</evidence>
<feature type="compositionally biased region" description="Low complexity" evidence="6">
    <location>
        <begin position="198"/>
        <end position="218"/>
    </location>
</feature>
<name>A0A6N9I1E1_9LACO</name>
<evidence type="ECO:0000256" key="1">
    <source>
        <dbReference type="ARBA" id="ARBA00007257"/>
    </source>
</evidence>
<keyword evidence="3" id="KW-0964">Secreted</keyword>
<keyword evidence="5" id="KW-0572">Peptidoglycan-anchor</keyword>
<dbReference type="InterPro" id="IPR008966">
    <property type="entry name" value="Adhesion_dom_sf"/>
</dbReference>
<feature type="compositionally biased region" description="Basic and acidic residues" evidence="6">
    <location>
        <begin position="230"/>
        <end position="243"/>
    </location>
</feature>
<keyword evidence="4" id="KW-0732">Signal</keyword>
<keyword evidence="7" id="KW-0812">Transmembrane</keyword>
<dbReference type="SUPFAM" id="SSF49478">
    <property type="entry name" value="Cna protein B-type domain"/>
    <property type="match status" value="8"/>
</dbReference>